<dbReference type="InterPro" id="IPR001969">
    <property type="entry name" value="Aspartic_peptidase_AS"/>
</dbReference>
<evidence type="ECO:0008006" key="3">
    <source>
        <dbReference type="Google" id="ProtNLM"/>
    </source>
</evidence>
<comment type="caution">
    <text evidence="1">The sequence shown here is derived from an EMBL/GenBank/DDBJ whole genome shotgun (WGS) entry which is preliminary data.</text>
</comment>
<proteinExistence type="predicted"/>
<evidence type="ECO:0000313" key="1">
    <source>
        <dbReference type="EMBL" id="KAJ4457594.1"/>
    </source>
</evidence>
<accession>A0ABQ8UJY4</accession>
<gene>
    <name evidence="1" type="ORF">PAPYR_6832</name>
</gene>
<name>A0ABQ8UJY4_9EUKA</name>
<reference evidence="1" key="1">
    <citation type="journal article" date="2022" name="bioRxiv">
        <title>Genomics of Preaxostyla Flagellates Illuminates Evolutionary Transitions and the Path Towards Mitochondrial Loss.</title>
        <authorList>
            <person name="Novak L.V.F."/>
            <person name="Treitli S.C."/>
            <person name="Pyrih J."/>
            <person name="Halakuc P."/>
            <person name="Pipaliya S.V."/>
            <person name="Vacek V."/>
            <person name="Brzon O."/>
            <person name="Soukal P."/>
            <person name="Eme L."/>
            <person name="Dacks J.B."/>
            <person name="Karnkowska A."/>
            <person name="Elias M."/>
            <person name="Hampl V."/>
        </authorList>
    </citation>
    <scope>NUCLEOTIDE SEQUENCE</scope>
    <source>
        <strain evidence="1">RCP-MX</strain>
    </source>
</reference>
<keyword evidence="2" id="KW-1185">Reference proteome</keyword>
<organism evidence="1 2">
    <name type="scientific">Paratrimastix pyriformis</name>
    <dbReference type="NCBI Taxonomy" id="342808"/>
    <lineage>
        <taxon>Eukaryota</taxon>
        <taxon>Metamonada</taxon>
        <taxon>Preaxostyla</taxon>
        <taxon>Paratrimastigidae</taxon>
        <taxon>Paratrimastix</taxon>
    </lineage>
</organism>
<evidence type="ECO:0000313" key="2">
    <source>
        <dbReference type="Proteomes" id="UP001141327"/>
    </source>
</evidence>
<dbReference type="Proteomes" id="UP001141327">
    <property type="component" value="Unassembled WGS sequence"/>
</dbReference>
<protein>
    <recommendedName>
        <fullName evidence="3">Peptidase A2 domain-containing protein</fullName>
    </recommendedName>
</protein>
<dbReference type="EMBL" id="JAPMOS010000043">
    <property type="protein sequence ID" value="KAJ4457594.1"/>
    <property type="molecule type" value="Genomic_DNA"/>
</dbReference>
<sequence length="351" mass="39723">MMPRQAPGYEVRCPPLLNRTYDFFQPEDKTEVHLSRQAFYERIFPKLLARPVSKSLAHYPALDSEAAFDIDHPVEGPMRLDEIVLWERSYPFYLRGVLRDRSLLERTDYYGEQPPSTCSRELPTLWDFLLTGPLPLPVPVLVAEPEPVPESVPLPENVPVADDDEDEWSSDFFQPEDKTEVHLSRQAFYERIFPKLLASWFPNTNHLNPGLIVPVHFLKPLTEYHFSAPICVELHKFSLQTPQGTRVACIADTGANVSYAPLHYLRSLNLKIEEVRGDPVITLADDSAVPIAGVAELDLIIADHPHPHCRVYALDAPDAPAQLSLGQPEIQDYLIDLRAPCPLLSRASFFG</sequence>
<dbReference type="PROSITE" id="PS00141">
    <property type="entry name" value="ASP_PROTEASE"/>
    <property type="match status" value="1"/>
</dbReference>